<dbReference type="InterPro" id="IPR036928">
    <property type="entry name" value="AS_sf"/>
</dbReference>
<keyword evidence="3" id="KW-0808">Transferase</keyword>
<accession>A0A7Y9IU48</accession>
<evidence type="ECO:0000313" key="4">
    <source>
        <dbReference type="Proteomes" id="UP000542125"/>
    </source>
</evidence>
<keyword evidence="1" id="KW-0732">Signal</keyword>
<comment type="caution">
    <text evidence="3">The sequence shown here is derived from an EMBL/GenBank/DDBJ whole genome shotgun (WGS) entry which is preliminary data.</text>
</comment>
<evidence type="ECO:0000259" key="2">
    <source>
        <dbReference type="Pfam" id="PF01425"/>
    </source>
</evidence>
<reference evidence="3 4" key="1">
    <citation type="submission" date="2020-07" db="EMBL/GenBank/DDBJ databases">
        <title>Genomic Encyclopedia of Type Strains, Phase IV (KMG-V): Genome sequencing to study the core and pangenomes of soil and plant-associated prokaryotes.</title>
        <authorList>
            <person name="Whitman W."/>
        </authorList>
    </citation>
    <scope>NUCLEOTIDE SEQUENCE [LARGE SCALE GENOMIC DNA]</scope>
    <source>
        <strain evidence="3 4">SAS40</strain>
    </source>
</reference>
<proteinExistence type="predicted"/>
<evidence type="ECO:0000256" key="1">
    <source>
        <dbReference type="SAM" id="SignalP"/>
    </source>
</evidence>
<feature type="signal peptide" evidence="1">
    <location>
        <begin position="1"/>
        <end position="21"/>
    </location>
</feature>
<dbReference type="InterPro" id="IPR023631">
    <property type="entry name" value="Amidase_dom"/>
</dbReference>
<protein>
    <submittedName>
        <fullName evidence="3">Asp-tRNA(Asn)/Glu-tRNA(Gln) amidotransferase A subunit family amidase</fullName>
    </submittedName>
</protein>
<dbReference type="PANTHER" id="PTHR42678:SF5">
    <property type="entry name" value="GLUTAMYL-TRNA(GLN) AMIDOTRANSFERASE SUBUNIT A"/>
    <property type="match status" value="1"/>
</dbReference>
<feature type="chain" id="PRO_5030763261" evidence="1">
    <location>
        <begin position="22"/>
        <end position="574"/>
    </location>
</feature>
<dbReference type="Pfam" id="PF01425">
    <property type="entry name" value="Amidase"/>
    <property type="match status" value="1"/>
</dbReference>
<sequence>MTVSIKLRPLGVFASSTIVCAILASCGGSDQDTVIRLNPNRAPFPLVEATIAGMHAAMKQGQLSCRDVVQGYIARINAYDKEPSAAFPASPALRSVIAINPNALAEADKLDAAFFGTQNFTGPMHCVPVLAKDNFDTFDMKTTAGSLALANNQPPDDAYTIRKIRAAGAIILGKANLDEYAFGFVGRSAVGGQAKNAYDPTKGPGGSSSGTGTSIAANFAMVGLGTDTGGSVRVPSALEALVGIRPSLRLVSQDGIVPLAHAQDTAGPMCRTVEDCAVLLDAMVGFDPSTGSGQRAAKIYNAPLFPNAGAYAAATKVPTTYTTSLRADGLRGARIGVVRSMFPAATAANQPFLDALNTALTEMAAAGAVLQDIDIDDRTTVLGYPSLSGYEFRDNLTEYLLSWPSTGDGHPRSYDEVSTLLSTLEPTFVNSFEGYRANGTNKESKPAYLTYTSGERDNVVITRVTKALGNNGGTPFDVLVYPVLQGLNTAVGSSPNSGSNNRLSPYSGFPAMTIVAGFATPVGATTPAQPVGLEMLAREFDEPTLFKIGYGWQQTAKKRRPPTTAPELMAAPQG</sequence>
<dbReference type="GO" id="GO:0016740">
    <property type="term" value="F:transferase activity"/>
    <property type="evidence" value="ECO:0007669"/>
    <property type="project" value="UniProtKB-KW"/>
</dbReference>
<gene>
    <name evidence="3" type="ORF">FHW18_002347</name>
</gene>
<dbReference type="InterPro" id="IPR020556">
    <property type="entry name" value="Amidase_CS"/>
</dbReference>
<feature type="domain" description="Amidase" evidence="2">
    <location>
        <begin position="91"/>
        <end position="545"/>
    </location>
</feature>
<name>A0A7Y9IU48_9BURK</name>
<organism evidence="3 4">
    <name type="scientific">Pigmentiphaga litoralis</name>
    <dbReference type="NCBI Taxonomy" id="516702"/>
    <lineage>
        <taxon>Bacteria</taxon>
        <taxon>Pseudomonadati</taxon>
        <taxon>Pseudomonadota</taxon>
        <taxon>Betaproteobacteria</taxon>
        <taxon>Burkholderiales</taxon>
        <taxon>Alcaligenaceae</taxon>
        <taxon>Pigmentiphaga</taxon>
    </lineage>
</organism>
<dbReference type="PROSITE" id="PS00571">
    <property type="entry name" value="AMIDASES"/>
    <property type="match status" value="1"/>
</dbReference>
<keyword evidence="4" id="KW-1185">Reference proteome</keyword>
<dbReference type="SUPFAM" id="SSF75304">
    <property type="entry name" value="Amidase signature (AS) enzymes"/>
    <property type="match status" value="1"/>
</dbReference>
<dbReference type="PROSITE" id="PS51257">
    <property type="entry name" value="PROKAR_LIPOPROTEIN"/>
    <property type="match status" value="1"/>
</dbReference>
<dbReference type="Gene3D" id="3.90.1300.10">
    <property type="entry name" value="Amidase signature (AS) domain"/>
    <property type="match status" value="1"/>
</dbReference>
<dbReference type="AlphaFoldDB" id="A0A7Y9IU48"/>
<dbReference type="Proteomes" id="UP000542125">
    <property type="component" value="Unassembled WGS sequence"/>
</dbReference>
<dbReference type="EMBL" id="JACBYR010000001">
    <property type="protein sequence ID" value="NYE83076.1"/>
    <property type="molecule type" value="Genomic_DNA"/>
</dbReference>
<dbReference type="RefSeq" id="WP_179586454.1">
    <property type="nucleotide sequence ID" value="NZ_JACBYR010000001.1"/>
</dbReference>
<dbReference type="PANTHER" id="PTHR42678">
    <property type="entry name" value="AMIDASE"/>
    <property type="match status" value="1"/>
</dbReference>
<evidence type="ECO:0000313" key="3">
    <source>
        <dbReference type="EMBL" id="NYE83076.1"/>
    </source>
</evidence>